<comment type="caution">
    <text evidence="1">The sequence shown here is derived from an EMBL/GenBank/DDBJ whole genome shotgun (WGS) entry which is preliminary data.</text>
</comment>
<protein>
    <submittedName>
        <fullName evidence="1">Uncharacterized protein</fullName>
    </submittedName>
</protein>
<evidence type="ECO:0000313" key="1">
    <source>
        <dbReference type="EMBL" id="KAG6783541.1"/>
    </source>
</evidence>
<evidence type="ECO:0000313" key="2">
    <source>
        <dbReference type="Proteomes" id="UP000886885"/>
    </source>
</evidence>
<dbReference type="OrthoDB" id="2735536at2759"/>
<keyword evidence="2" id="KW-1185">Reference proteome</keyword>
<proteinExistence type="predicted"/>
<accession>A0A8X8A7Z7</accession>
<organism evidence="1 2">
    <name type="scientific">Populus tomentosa</name>
    <name type="common">Chinese white poplar</name>
    <dbReference type="NCBI Taxonomy" id="118781"/>
    <lineage>
        <taxon>Eukaryota</taxon>
        <taxon>Viridiplantae</taxon>
        <taxon>Streptophyta</taxon>
        <taxon>Embryophyta</taxon>
        <taxon>Tracheophyta</taxon>
        <taxon>Spermatophyta</taxon>
        <taxon>Magnoliopsida</taxon>
        <taxon>eudicotyledons</taxon>
        <taxon>Gunneridae</taxon>
        <taxon>Pentapetalae</taxon>
        <taxon>rosids</taxon>
        <taxon>fabids</taxon>
        <taxon>Malpighiales</taxon>
        <taxon>Salicaceae</taxon>
        <taxon>Saliceae</taxon>
        <taxon>Populus</taxon>
    </lineage>
</organism>
<dbReference type="AlphaFoldDB" id="A0A8X8A7Z7"/>
<sequence length="105" mass="12256">MASTSFFVPEIRDFPVVDVRHVAEALLLVHEKPRAKGRYIRASYSIRTPALVDNLKSMYHSYNYPRSFIEVEEDIKLSSRELQNLGWTYRSVEETIADTVRNHQV</sequence>
<dbReference type="EMBL" id="JAAWWB010000004">
    <property type="protein sequence ID" value="KAG6783541.1"/>
    <property type="molecule type" value="Genomic_DNA"/>
</dbReference>
<gene>
    <name evidence="1" type="ORF">POTOM_009195</name>
</gene>
<name>A0A8X8A7Z7_POPTO</name>
<dbReference type="Proteomes" id="UP000886885">
    <property type="component" value="Chromosome 2D"/>
</dbReference>
<reference evidence="1" key="1">
    <citation type="journal article" date="2020" name="bioRxiv">
        <title>Hybrid origin of Populus tomentosa Carr. identified through genome sequencing and phylogenomic analysis.</title>
        <authorList>
            <person name="An X."/>
            <person name="Gao K."/>
            <person name="Chen Z."/>
            <person name="Li J."/>
            <person name="Yang X."/>
            <person name="Yang X."/>
            <person name="Zhou J."/>
            <person name="Guo T."/>
            <person name="Zhao T."/>
            <person name="Huang S."/>
            <person name="Miao D."/>
            <person name="Khan W.U."/>
            <person name="Rao P."/>
            <person name="Ye M."/>
            <person name="Lei B."/>
            <person name="Liao W."/>
            <person name="Wang J."/>
            <person name="Ji L."/>
            <person name="Li Y."/>
            <person name="Guo B."/>
            <person name="Mustafa N.S."/>
            <person name="Li S."/>
            <person name="Yun Q."/>
            <person name="Keller S.R."/>
            <person name="Mao J."/>
            <person name="Zhang R."/>
            <person name="Strauss S.H."/>
        </authorList>
    </citation>
    <scope>NUCLEOTIDE SEQUENCE</scope>
    <source>
        <strain evidence="1">GM15</strain>
        <tissue evidence="1">Leaf</tissue>
    </source>
</reference>